<accession>A0ABX8H470</accession>
<sequence>MNNFLPIKNRFELLCILLLLFMVQHNVFAQNTYYSKSDGSFTDLTIWEDLSNNTPTAILSTDTYIIQKENSVTVPSNILLTSLEVEGTLIVNENVAITLHRDYYYYGTAIWNIGSSLNLEGNLPSILEGRNSNGSSKTILLNSLILNKSGARTKVIVNNSRLDIEDKLSVVNTTFEPKDEIAIAGDFSVDNQSYFGVEKGVFINFDGNDQLVTIPEAINKLIGNEFVKFSNVRFTNNGTKIVSGDLNLDGELQVLHELDTDVEINEGTHHINSIKISDDKADTDNDAIEFDNSNLYINGTIYHYHTIDETITGNIDLGDVSIYAVNGNLTIGDDKSNGDEVYIDNDVFINNGKTLLSRVNSLLNSRGDLYVHGNSKVIVEGDNFPVFDNFELKDQSTFVYQSINDQSVKSNITYVNLTLLNPSNKYINGDIIINGNLSIYDGANLQLSSGKDIELHGSLNNRKDTDVTEPGLLSASNGSITLINENKNQYINKAKGSIYYTIGTLNIKSNGALTENRTVNILNPLTVGTINIENQNGASSNMLNANFATTDISLSSNLLLNAFTRVRTASSNPSYLSKGLFNATSYVTFDGAVTQKIPAINYSNLEFNGNGKKVFQGTTYITGDFVKVGGENTLDITNKTLFVGGDWRYNVESGYTGSTVNLNGTVEQNIYNSKFNHLIVSGAENTNFIKQLYIEGDLSLVGASVTAFAKLFVYGNWTEDTNSSFTQTKENVEFVGSSDQIVTTNASSKFNNVVLNGIGKTVFKEDTFIDGFINLTSGRGNVDFEKNLTLGGGFTNSGTGSTVTQSGIFYFVGTQRQEIRVDNANYGAFGKVEFSGEGLKVFSGNSKYTFLDDFVINNATVDGGNKLFYVSGNWVNNNGEFKSGGTVFFNGGTAQTVDASTFNNLTLEGVGTSVSLNDNIIVKDLRLNSSTSLSLNNKTIGLSGNWYGNDGTFIHENGTVIFTGNNATVYSNDKFYNFTLNLGEDNTLFISNTDDASQNFEIENDFSIKSGRLESRKRNLFVGGNYDVNGDIRNITSLTLNASNAGNYIFKPGIDFQNSGLPSKYYNTQINISPAAGVVYNLEGDLRMEASSGTLALQSGTLDANGHLIELTNENKSIIVSSTATLELDAGSVLQLPNNTSGALIVENGATLLLEGDENSYAIIEGNGVNDNFDIQIAGVLSATNYKLSDLGGNGLQFKSGASLNTTYNLSDGIFAGGNGNASVTIEDGVNLSTQTIKNVVFNNGPSVAVTNNDSKSGVITFFNASGSNATVENDVYNKIEWADDNNFIVWTGATNTTWNLASNWSTSTIPTATDNVKIPSSGITNYPIVTSSVEVGKVLIENSATLTLSDRFTVNNGININSGGTLIGGDNGSIQDSIIVNGDWINEGAFTKNQSIIKFIADDASIKSFIPGSSEYATIVIDVNEATVLHSSNTLKVDNFILSSGSYDVSDKNIEVNTSWNKNGGYFNYRKATVVSDNATIYGGEFFNLQVKDGSTLTLEGNITVNNTIKLNSSSSTFTANNNLIYLLGEFDNREGGTFTQDATGTIILNGATQSLRGDLTFGNLIIQGTGNKFIRDGANISILQDLTILNGIGTVYLEENSTLVGSGIFTMTGGQMIIRDTDNYPKNFAQYQITGGTFSYYSSVAKAQNIAALNYYNLVVNNGEKTLLGDITISRELKVGTGSLSSTLNVAGFQITLGGNITSNTSNNPILINWDNGTLIHNGGGWAFNQNVTTYHHLILGGSGWKRIQSDISITGDFTVKDNVIFEQGNTTKAYQVTGTATGEFFLEDGSIYRAFAEAGNVAFVNSFSDYHFDANSIVEVKSEGDADIFISTIPQYGILKLYASGDVTLTSDNSLRVVGEFKEELKSDGKLIDNGQDLYIGGRYQITNYENPTSKIVFNGDEQQDIIGSGVLYFNDLSITGNGLKKLYWGNTIEIKGDVALSGNTEFNTNKKILFTGGDWTATDDATFISSNQVVVGKNEVFDQSLNFGNNTIKELIFIESSTKTINCNLNVDTEFVIEDGAQGYGNASGIIDFSNFTHSVGVERIYTVNGSYVAQNANFIFDGGNQYIPADFEVNNFTLNGSTKYLLGNLSAKTVKAINNARLETNVASEINVKGNWDFKEGYFTTNEAYVNFIADQVGIYTIHNRNNNTMYSANFNATALAEYQLENNLYTKKSSVINGNSLLDVNGYILYIGNRSSADEIADNVEGITIYGTLEISNGGALRVNARDTKDGENPTDPTTLPYVYVENGGYLKIVGAEGQLSRLSAEDKKSDNHRLDVKIKSGGKIAAKFYEFKNLDHSGLYVDENATLDPEDQGLNFSEGVWSGMSTNRALVRYYLEMNANAPSTEITNVTFDYNNTPFQGEVFNVKRINTANELIFGGSTGIAGSIKGETYEDDSNNNITWPPNTTITWEGDISSDWFTADNWDLNIIPSGIHNVVVNSKSKAGTYYPIINGSAKAICRDLIITGGQLTLDGDFNGTTDTELQIGGDVLIESGLLLVNGSEVVDVNENWSVSSNGSFESGNGQINFLKESGTIVLDQANSPFNNLEISGNAVVSLQSKLEVDGHFSITQNGGISFPVNYEVIFNGDITLSENASFDTVTEGWVYLNGTSTQNLKNTRFGKAKFGGEGPFIVSDSLITYSEVHLNKGVFETTDITSSLSFKNRVLIDNDAFSFNLFDGSIHYMTGDRWIASGTVNNYSGVNTFVFNSPTGTTIIGDHAYFSTIQLDMPTTALTLNSDITVGGDFDASVGNVNLSTYSINGTASSQFLLGENKSMYINGSNNFPKGFDLYDFNKNSTVEYKGGIGQTITTSSVTGKPVFYGNISCSAKGSVKTLNGNLTALGNITIRDATLDISDNNYRITVGGNFDNQTVGGVFLYRQGVLVLNGTGQQQVRQLASKDNRYYDLVIDNSSSTEVVQIRESDITIEGNLVVQQGTLNIDNRVATLEGSLLVTNGHIAESGNYYFKTSGISALIQTNSSKFRGLVLDGLESTEYIVKDDIIIADGYDLEFKNGILSSADASITLGNNSHFNIYNTASYAVGAGGNLMLGNNATVNVLGDIQIIGAENSTANVKSSQSGWYYNFNVDGTIGAKNYEISGMASTGIYIKENATIDVNNNFSEGSFLNYFANGVGLRIENTQDFIATFDGSGNYVSGAIEKVNFIQNAVNGVGNVSKLTSSTGQIDFYAAQGQLSGSNFERDPNGLINWYAPNPFTWIGAEDNDWFNAANWSSNLGGIPSENDDVYIIATTNQPIIDGTATAKANNLFLEVGTLLQINSSTTASDLVVTNSVVLNGQLTMNSENDKVEFGENWIINPTGSFSHGNGHLITNGTGAQTIDNAGVDFGYLSAEGTSNVTLLLRGNENITNDFTVNGGEFILSGFEKTVIIKGNISVSNGVLTPNLNTLLLAGNSNQTIDIASETVLHNLEIDVDPTITVKVISDQLKVKNNINVLNGILDLNGKELYFGGNAGSLFTLSGGLLSDNTTIFMGDAASFNQLAGESSFKNSRITHQNNGYYSFVLKGGKINTAFTTFEYMDDEGVVLDGVTIIAETEGASKVVFPNTIFQYGEGTYLNIKQFITEGVGTVDYINGENIEGKFYNISINSGGTYNVRNQSGSALYFIDSKGALIGDDYEDPISTADINWQFTRNIYTYNGPAKGAWENKDHWILNGGVAVNYPGELAEHADNAIVIIPTNTATTISADANLKVYSVAIAPKAGFVIIGDGDDDIYELEITDLFLIASNGTESGFVDFEDALVKVKGRIDNQGIFTPNNSKMVLEPSGNINLVAGENYNNLLIQPTTDVQITLGGNATITGDFEVKKGTLVCNDYTLSIGGDVKIATDVVLDSDEFTIELNGEGNQTIEVDNHAFANLLISGNGTKQLASDLTINGNLQVTSFDGNLDAGNYNIILKGNWENEYGGAFIPGTGTVTFSGNDVQIIGFGAEETFYNLVVNNTNGLISNRDFSIENNLTLTNGIVKIPHLTLNEAVGEITSSASAYVAGKVTKIQLDHTLGGLDGFYIFPVGSTSTYARAAINVPDGTETADFSVEFFESNPEEVTEDNDSDLFISKIASWDIHRENNSVFTNGVFIRLYFENPDQYFSITDENKSSLRIAHFNSINIWEEVQADWIAESGSSAYYLESNTQGEVNDFSIYAPASLEESVIPSALPEDDLPVELTFFNANVDDGGNVAITWETASEFNSSYFELEKSTDGVHYSVIEKVKAVGTSAISIQYEASDIMTSSIAYYRLVQVDIDNTYEVFEPVMVTYKSDEFNNLSVIAYPNPMTKDNLMLEIGGLENKEHFKAQIVTINGKLITTLEGVANSSGYATHTVDVSDLNTGLYICKVKTASGKSIFLKLVK</sequence>
<evidence type="ECO:0000313" key="3">
    <source>
        <dbReference type="EMBL" id="QWG10212.1"/>
    </source>
</evidence>
<name>A0ABX8H470_9BACT</name>
<dbReference type="Proteomes" id="UP000682802">
    <property type="component" value="Chromosome 2"/>
</dbReference>
<keyword evidence="4" id="KW-1185">Reference proteome</keyword>
<dbReference type="Pfam" id="PF18962">
    <property type="entry name" value="Por_Secre_tail"/>
    <property type="match status" value="1"/>
</dbReference>
<evidence type="ECO:0000259" key="2">
    <source>
        <dbReference type="Pfam" id="PF18962"/>
    </source>
</evidence>
<dbReference type="RefSeq" id="WP_144075824.1">
    <property type="nucleotide sequence ID" value="NZ_CP076129.1"/>
</dbReference>
<evidence type="ECO:0000256" key="1">
    <source>
        <dbReference type="SAM" id="SignalP"/>
    </source>
</evidence>
<dbReference type="NCBIfam" id="TIGR04183">
    <property type="entry name" value="Por_Secre_tail"/>
    <property type="match status" value="1"/>
</dbReference>
<dbReference type="InterPro" id="IPR026444">
    <property type="entry name" value="Secre_tail"/>
</dbReference>
<dbReference type="EMBL" id="CP076129">
    <property type="protein sequence ID" value="QWG10212.1"/>
    <property type="molecule type" value="Genomic_DNA"/>
</dbReference>
<protein>
    <submittedName>
        <fullName evidence="3">T9SS type A sorting domain-containing protein</fullName>
    </submittedName>
</protein>
<evidence type="ECO:0000313" key="4">
    <source>
        <dbReference type="Proteomes" id="UP000682802"/>
    </source>
</evidence>
<reference evidence="3 4" key="1">
    <citation type="submission" date="2021-05" db="EMBL/GenBank/DDBJ databases">
        <title>Comparative genomic studies on the polysaccharide-degrading batcterial strains of the Flammeovirga genus.</title>
        <authorList>
            <person name="Zewei F."/>
            <person name="Zheng Z."/>
            <person name="Yu L."/>
            <person name="Ruyue G."/>
            <person name="Yanhong M."/>
            <person name="Yuanyuan C."/>
            <person name="Jingyan G."/>
            <person name="Wenjun H."/>
        </authorList>
    </citation>
    <scope>NUCLEOTIDE SEQUENCE [LARGE SCALE GENOMIC DNA]</scope>
    <source>
        <strain evidence="3 4">YS10</strain>
    </source>
</reference>
<keyword evidence="1" id="KW-0732">Signal</keyword>
<feature type="chain" id="PRO_5045148181" evidence="1">
    <location>
        <begin position="30"/>
        <end position="4360"/>
    </location>
</feature>
<proteinExistence type="predicted"/>
<feature type="domain" description="Secretion system C-terminal sorting" evidence="2">
    <location>
        <begin position="4281"/>
        <end position="4357"/>
    </location>
</feature>
<organism evidence="3 4">
    <name type="scientific">Flammeovirga kamogawensis</name>
    <dbReference type="NCBI Taxonomy" id="373891"/>
    <lineage>
        <taxon>Bacteria</taxon>
        <taxon>Pseudomonadati</taxon>
        <taxon>Bacteroidota</taxon>
        <taxon>Cytophagia</taxon>
        <taxon>Cytophagales</taxon>
        <taxon>Flammeovirgaceae</taxon>
        <taxon>Flammeovirga</taxon>
    </lineage>
</organism>
<gene>
    <name evidence="3" type="ORF">KM029_21255</name>
</gene>
<feature type="signal peptide" evidence="1">
    <location>
        <begin position="1"/>
        <end position="29"/>
    </location>
</feature>